<feature type="compositionally biased region" description="Low complexity" evidence="10">
    <location>
        <begin position="33"/>
        <end position="50"/>
    </location>
</feature>
<dbReference type="AlphaFoldDB" id="M9MBM9"/>
<feature type="compositionally biased region" description="Basic and acidic residues" evidence="10">
    <location>
        <begin position="424"/>
        <end position="447"/>
    </location>
</feature>
<comment type="similarity">
    <text evidence="2">Belongs to the RRN7/TAF1B family.</text>
</comment>
<feature type="domain" description="Rrn7/TAF1B N-terminal cyclin" evidence="11">
    <location>
        <begin position="468"/>
        <end position="534"/>
    </location>
</feature>
<evidence type="ECO:0000313" key="14">
    <source>
        <dbReference type="Proteomes" id="UP000011976"/>
    </source>
</evidence>
<dbReference type="GO" id="GO:0008270">
    <property type="term" value="F:zinc ion binding"/>
    <property type="evidence" value="ECO:0007669"/>
    <property type="project" value="UniProtKB-KW"/>
</dbReference>
<feature type="compositionally biased region" description="Basic residues" evidence="10">
    <location>
        <begin position="460"/>
        <end position="469"/>
    </location>
</feature>
<keyword evidence="3" id="KW-0479">Metal-binding</keyword>
<dbReference type="Proteomes" id="UP000011976">
    <property type="component" value="Unassembled WGS sequence"/>
</dbReference>
<protein>
    <submittedName>
        <fullName evidence="13">Uncharacterized protein</fullName>
    </submittedName>
</protein>
<dbReference type="InterPro" id="IPR048538">
    <property type="entry name" value="Rrn7_cyclin_C"/>
</dbReference>
<feature type="compositionally biased region" description="Acidic residues" evidence="10">
    <location>
        <begin position="966"/>
        <end position="978"/>
    </location>
</feature>
<feature type="compositionally biased region" description="Acidic residues" evidence="10">
    <location>
        <begin position="158"/>
        <end position="174"/>
    </location>
</feature>
<feature type="compositionally biased region" description="Gly residues" evidence="10">
    <location>
        <begin position="448"/>
        <end position="459"/>
    </location>
</feature>
<keyword evidence="6" id="KW-0805">Transcription regulation</keyword>
<evidence type="ECO:0000256" key="1">
    <source>
        <dbReference type="ARBA" id="ARBA00004604"/>
    </source>
</evidence>
<keyword evidence="4" id="KW-0863">Zinc-finger</keyword>
<evidence type="ECO:0000259" key="12">
    <source>
        <dbReference type="Pfam" id="PF20645"/>
    </source>
</evidence>
<organism evidence="13 14">
    <name type="scientific">Pseudozyma antarctica (strain T-34)</name>
    <name type="common">Yeast</name>
    <name type="synonym">Candida antarctica</name>
    <dbReference type="NCBI Taxonomy" id="1151754"/>
    <lineage>
        <taxon>Eukaryota</taxon>
        <taxon>Fungi</taxon>
        <taxon>Dikarya</taxon>
        <taxon>Basidiomycota</taxon>
        <taxon>Ustilaginomycotina</taxon>
        <taxon>Ustilaginomycetes</taxon>
        <taxon>Ustilaginales</taxon>
        <taxon>Ustilaginaceae</taxon>
        <taxon>Moesziomyces</taxon>
    </lineage>
</organism>
<comment type="subcellular location">
    <subcellularLocation>
        <location evidence="1">Nucleus</location>
        <location evidence="1">Nucleolus</location>
    </subcellularLocation>
</comment>
<evidence type="ECO:0000256" key="7">
    <source>
        <dbReference type="ARBA" id="ARBA00023125"/>
    </source>
</evidence>
<accession>M9MBM9</accession>
<dbReference type="InterPro" id="IPR033599">
    <property type="entry name" value="TAF1B/Rrn7"/>
</dbReference>
<keyword evidence="8" id="KW-0804">Transcription</keyword>
<evidence type="ECO:0000256" key="9">
    <source>
        <dbReference type="ARBA" id="ARBA00023242"/>
    </source>
</evidence>
<dbReference type="PANTHER" id="PTHR31576:SF2">
    <property type="entry name" value="TATA BOX-BINDING PROTEIN-ASSOCIATED FACTOR RNA POLYMERASE I SUBUNIT B"/>
    <property type="match status" value="1"/>
</dbReference>
<evidence type="ECO:0000313" key="13">
    <source>
        <dbReference type="EMBL" id="GAC72693.1"/>
    </source>
</evidence>
<evidence type="ECO:0000256" key="4">
    <source>
        <dbReference type="ARBA" id="ARBA00022771"/>
    </source>
</evidence>
<dbReference type="EMBL" id="DF196773">
    <property type="protein sequence ID" value="GAC72693.1"/>
    <property type="molecule type" value="Genomic_DNA"/>
</dbReference>
<feature type="region of interest" description="Disordered" evidence="10">
    <location>
        <begin position="393"/>
        <end position="470"/>
    </location>
</feature>
<reference evidence="14" key="1">
    <citation type="journal article" date="2013" name="Genome Announc.">
        <title>Genome sequence of the basidiomycetous yeast Pseudozyma antarctica T-34, a producer of the glycolipid biosurfactants mannosylerythritol lipids.</title>
        <authorList>
            <person name="Morita T."/>
            <person name="Koike H."/>
            <person name="Koyama Y."/>
            <person name="Hagiwara H."/>
            <person name="Ito E."/>
            <person name="Fukuoka T."/>
            <person name="Imura T."/>
            <person name="Machida M."/>
            <person name="Kitamoto D."/>
        </authorList>
    </citation>
    <scope>NUCLEOTIDE SEQUENCE [LARGE SCALE GENOMIC DNA]</scope>
    <source>
        <strain evidence="14">T-34</strain>
    </source>
</reference>
<evidence type="ECO:0000256" key="6">
    <source>
        <dbReference type="ARBA" id="ARBA00023015"/>
    </source>
</evidence>
<dbReference type="STRING" id="1151754.M9MBM9"/>
<dbReference type="PANTHER" id="PTHR31576">
    <property type="entry name" value="TATA BOX-BINDING PROTEIN-ASSOCIATED FACTOR RNA POLYMERASE I SUBUNIT B"/>
    <property type="match status" value="1"/>
</dbReference>
<evidence type="ECO:0000256" key="8">
    <source>
        <dbReference type="ARBA" id="ARBA00023163"/>
    </source>
</evidence>
<evidence type="ECO:0000256" key="10">
    <source>
        <dbReference type="SAM" id="MobiDB-lite"/>
    </source>
</evidence>
<feature type="region of interest" description="Disordered" evidence="10">
    <location>
        <begin position="928"/>
        <end position="984"/>
    </location>
</feature>
<feature type="domain" description="Rrn7/TAF1B C-terminal cyclin" evidence="12">
    <location>
        <begin position="556"/>
        <end position="742"/>
    </location>
</feature>
<sequence>MLSSQYSAYGSGRAGHSLSQPGAAPSSDFDELFSSQPGPSSGFGHQSSQSTKRPRCPECGTRKMRLRAGQLICKRGHVQQFFRVEEAEGDEYIGDGIARKRRVQKTHRVRRLKSQHTPWYSQPETDVEPDDSEEDQLEHESSRAKKRPRSASFRSAAAEEEEDELLEDSQDDESDNPRDRPYSIREDSFFERTPHSLRSYAASSAAEESGFESELDSHARASRRGIRSIWRSGVGLHGAFEGRFALLQCLQLVLRLQLQKLREVWGDKLPRETEAVARDLWAMFVSLLPVGHYPPEPLIAATFDWHTRTALSQQRAAELFPNHQTYDPQADIHAHRRTMLFNAFHHHCERSARGEDVAARRFPTQHVDDRADAEDPGVAKECIDWIVGNAEDQRATSRSQRSIEVESLADPEDELAQLDPVFAEQRRQQRRATSESEPHDTETEHGGQDGQGGQGGQGGRTRRKRKRRFLPPWATKNAVGTAQTEILQLATVPTTLSIVYLALHLLKVPVFWADLVKLVASYELPFLNVVHRLPLPLTRSLNKDNVHHHMLDTDAVPSISALHLHTLGVAELLQRTYGVEFGDANVSGQLARMTEAMLLPPTFYVATKRLLDTVARGVTPQLLPLHTKGRQDAEEDGKKASLPGAALVQRLPKEFVLMAALLVTVKMRYGLDGQERSEGVGVDGAVSCAPELEAWLAALDARRDRFRASREAVKRVDPTELDPLSMSDDQLDEYASFVENNLVLSNHIDLHEWRRLEPQRRWAAFTNFVPELSGSNPPRGEGSDRGDGGGTTGWSELETDLRRLYRRHTARPKESGLKPGEQYVMHQFAPRAGAPSDADPLGLCYSPLYPRVMQHANEVVGISTPQSASVAMDVLVDLECTRARTRGADAVIRTWEMAYGIQAHLEAVERMLDAETEHRARNIRRNLARAAPARSGGLAPEPEQDSHQEHAQEQHEQQLEQPQQQEDQDTDEDEDEDRSESRDI</sequence>
<feature type="region of interest" description="Disordered" evidence="10">
    <location>
        <begin position="84"/>
        <end position="187"/>
    </location>
</feature>
<evidence type="ECO:0000256" key="3">
    <source>
        <dbReference type="ARBA" id="ARBA00022723"/>
    </source>
</evidence>
<proteinExistence type="inferred from homology"/>
<evidence type="ECO:0000256" key="5">
    <source>
        <dbReference type="ARBA" id="ARBA00022833"/>
    </source>
</evidence>
<dbReference type="InterPro" id="IPR048540">
    <property type="entry name" value="Rrn7_cyclin_N"/>
</dbReference>
<feature type="region of interest" description="Disordered" evidence="10">
    <location>
        <begin position="770"/>
        <end position="795"/>
    </location>
</feature>
<keyword evidence="5" id="KW-0862">Zinc</keyword>
<dbReference type="Pfam" id="PF20645">
    <property type="entry name" value="Rrn7_cyclin_C"/>
    <property type="match status" value="1"/>
</dbReference>
<name>M9MBM9_PSEA3</name>
<feature type="compositionally biased region" description="Acidic residues" evidence="10">
    <location>
        <begin position="125"/>
        <end position="137"/>
    </location>
</feature>
<feature type="region of interest" description="Disordered" evidence="10">
    <location>
        <begin position="1"/>
        <end position="61"/>
    </location>
</feature>
<evidence type="ECO:0000259" key="11">
    <source>
        <dbReference type="Pfam" id="PF20644"/>
    </source>
</evidence>
<dbReference type="GO" id="GO:0001164">
    <property type="term" value="F:RNA polymerase I core promoter sequence-specific DNA binding"/>
    <property type="evidence" value="ECO:0007669"/>
    <property type="project" value="InterPro"/>
</dbReference>
<gene>
    <name evidence="13" type="ORF">PANT_7c00224</name>
</gene>
<feature type="compositionally biased region" description="Basic residues" evidence="10">
    <location>
        <begin position="99"/>
        <end position="114"/>
    </location>
</feature>
<evidence type="ECO:0000256" key="2">
    <source>
        <dbReference type="ARBA" id="ARBA00006899"/>
    </source>
</evidence>
<dbReference type="GO" id="GO:0042790">
    <property type="term" value="P:nucleolar large rRNA transcription by RNA polymerase I"/>
    <property type="evidence" value="ECO:0007669"/>
    <property type="project" value="TreeGrafter"/>
</dbReference>
<feature type="compositionally biased region" description="Acidic residues" evidence="10">
    <location>
        <begin position="407"/>
        <end position="416"/>
    </location>
</feature>
<keyword evidence="9" id="KW-0539">Nucleus</keyword>
<dbReference type="GO" id="GO:0070860">
    <property type="term" value="C:RNA polymerase I core factor complex"/>
    <property type="evidence" value="ECO:0007669"/>
    <property type="project" value="InterPro"/>
</dbReference>
<feature type="compositionally biased region" description="Polar residues" evidence="10">
    <location>
        <begin position="115"/>
        <end position="124"/>
    </location>
</feature>
<dbReference type="Pfam" id="PF20644">
    <property type="entry name" value="Rrn7_cyclin_N"/>
    <property type="match status" value="1"/>
</dbReference>
<feature type="compositionally biased region" description="Basic and acidic residues" evidence="10">
    <location>
        <begin position="944"/>
        <end position="958"/>
    </location>
</feature>
<keyword evidence="7" id="KW-0238">DNA-binding</keyword>
<dbReference type="OrthoDB" id="428577at2759"/>
<feature type="compositionally biased region" description="Basic and acidic residues" evidence="10">
    <location>
        <begin position="175"/>
        <end position="187"/>
    </location>
</feature>